<gene>
    <name evidence="2" type="ORF">LECACI_7A003168</name>
</gene>
<reference evidence="2" key="1">
    <citation type="submission" date="2023-11" db="EMBL/GenBank/DDBJ databases">
        <authorList>
            <person name="Alioto T."/>
            <person name="Alioto T."/>
            <person name="Gomez Garrido J."/>
        </authorList>
    </citation>
    <scope>NUCLEOTIDE SEQUENCE</scope>
</reference>
<dbReference type="InterPro" id="IPR038883">
    <property type="entry name" value="AN11006-like"/>
</dbReference>
<evidence type="ECO:0000256" key="1">
    <source>
        <dbReference type="SAM" id="Coils"/>
    </source>
</evidence>
<name>A0AAI8YWA2_9PEZI</name>
<protein>
    <submittedName>
        <fullName evidence="2">Uncharacterized protein</fullName>
    </submittedName>
</protein>
<organism evidence="2 3">
    <name type="scientific">Lecanosticta acicola</name>
    <dbReference type="NCBI Taxonomy" id="111012"/>
    <lineage>
        <taxon>Eukaryota</taxon>
        <taxon>Fungi</taxon>
        <taxon>Dikarya</taxon>
        <taxon>Ascomycota</taxon>
        <taxon>Pezizomycotina</taxon>
        <taxon>Dothideomycetes</taxon>
        <taxon>Dothideomycetidae</taxon>
        <taxon>Mycosphaerellales</taxon>
        <taxon>Mycosphaerellaceae</taxon>
        <taxon>Lecanosticta</taxon>
    </lineage>
</organism>
<keyword evidence="1" id="KW-0175">Coiled coil</keyword>
<evidence type="ECO:0000313" key="3">
    <source>
        <dbReference type="Proteomes" id="UP001296104"/>
    </source>
</evidence>
<comment type="caution">
    <text evidence="2">The sequence shown here is derived from an EMBL/GenBank/DDBJ whole genome shotgun (WGS) entry which is preliminary data.</text>
</comment>
<dbReference type="Proteomes" id="UP001296104">
    <property type="component" value="Unassembled WGS sequence"/>
</dbReference>
<accession>A0AAI8YWA2</accession>
<dbReference type="PANTHER" id="PTHR42085">
    <property type="entry name" value="F-BOX DOMAIN-CONTAINING PROTEIN"/>
    <property type="match status" value="1"/>
</dbReference>
<dbReference type="PANTHER" id="PTHR42085:SF2">
    <property type="entry name" value="F-BOX DOMAIN-CONTAINING PROTEIN"/>
    <property type="match status" value="1"/>
</dbReference>
<sequence>MDQEINELLQELGANKALVQQLEASNRRLERTIRELQEKTHRPFIFLDLPLELREMVYELCVAPGKVFLRPRPQNDVRLDEYKKYHQVEWQLLAVTRQVRKESAKVLFTKNQIVFNNRHDGQSDQKHTPILDWHISSPVSLAALCRKSLTSVSIALDLYNNQFKLEDTMALSAVVRMDAGCYTSSRWQGMDQATRVCRSHGYFHGAGLNWEEYLGCVFLNPDLVNASNTLRFLQVDLTNCYCVLGSCRVIEEAAQYLTVHGLSPPLEVIEILGTKTQAERDIVLKELVNPENYKEHKVTDRKPKVVFKSFRIPEQTHTNLMRFLHTTEVEADLEDCEIDLQELVRSDQVDTR</sequence>
<dbReference type="EMBL" id="CAVMBE010000015">
    <property type="protein sequence ID" value="CAK3944901.1"/>
    <property type="molecule type" value="Genomic_DNA"/>
</dbReference>
<dbReference type="AlphaFoldDB" id="A0AAI8YWA2"/>
<evidence type="ECO:0000313" key="2">
    <source>
        <dbReference type="EMBL" id="CAK3944901.1"/>
    </source>
</evidence>
<proteinExistence type="predicted"/>
<keyword evidence="3" id="KW-1185">Reference proteome</keyword>
<feature type="coiled-coil region" evidence="1">
    <location>
        <begin position="5"/>
        <end position="42"/>
    </location>
</feature>